<dbReference type="RefSeq" id="WP_343950837.1">
    <property type="nucleotide sequence ID" value="NZ_BAAAHQ010000015.1"/>
</dbReference>
<accession>A0ABN1PMA7</accession>
<name>A0ABN1PMA7_9ACTN</name>
<reference evidence="1 2" key="1">
    <citation type="journal article" date="2019" name="Int. J. Syst. Evol. Microbiol.">
        <title>The Global Catalogue of Microorganisms (GCM) 10K type strain sequencing project: providing services to taxonomists for standard genome sequencing and annotation.</title>
        <authorList>
            <consortium name="The Broad Institute Genomics Platform"/>
            <consortium name="The Broad Institute Genome Sequencing Center for Infectious Disease"/>
            <person name="Wu L."/>
            <person name="Ma J."/>
        </authorList>
    </citation>
    <scope>NUCLEOTIDE SEQUENCE [LARGE SCALE GENOMIC DNA]</scope>
    <source>
        <strain evidence="1 2">JCM 11136</strain>
    </source>
</reference>
<comment type="caution">
    <text evidence="1">The sequence shown here is derived from an EMBL/GenBank/DDBJ whole genome shotgun (WGS) entry which is preliminary data.</text>
</comment>
<organism evidence="1 2">
    <name type="scientific">Nonomuraea longicatena</name>
    <dbReference type="NCBI Taxonomy" id="83682"/>
    <lineage>
        <taxon>Bacteria</taxon>
        <taxon>Bacillati</taxon>
        <taxon>Actinomycetota</taxon>
        <taxon>Actinomycetes</taxon>
        <taxon>Streptosporangiales</taxon>
        <taxon>Streptosporangiaceae</taxon>
        <taxon>Nonomuraea</taxon>
    </lineage>
</organism>
<dbReference type="EMBL" id="BAAAHQ010000015">
    <property type="protein sequence ID" value="GAA0929851.1"/>
    <property type="molecule type" value="Genomic_DNA"/>
</dbReference>
<evidence type="ECO:0000313" key="2">
    <source>
        <dbReference type="Proteomes" id="UP001501578"/>
    </source>
</evidence>
<proteinExistence type="predicted"/>
<sequence length="54" mass="6397">MRLYRETSPPGAGYHLGDFWSSPSDPRLHVLRLEPWRVQVIRGVELRNRIWQPA</sequence>
<gene>
    <name evidence="1" type="ORF">GCM10009560_33980</name>
</gene>
<evidence type="ECO:0000313" key="1">
    <source>
        <dbReference type="EMBL" id="GAA0929851.1"/>
    </source>
</evidence>
<keyword evidence="2" id="KW-1185">Reference proteome</keyword>
<dbReference type="Proteomes" id="UP001501578">
    <property type="component" value="Unassembled WGS sequence"/>
</dbReference>
<protein>
    <submittedName>
        <fullName evidence="1">Uncharacterized protein</fullName>
    </submittedName>
</protein>